<dbReference type="RefSeq" id="WP_184481444.1">
    <property type="nucleotide sequence ID" value="NZ_JAAEDJ010000086.1"/>
</dbReference>
<gene>
    <name evidence="2" type="ORF">FHS88_000734</name>
</gene>
<dbReference type="Proteomes" id="UP000562254">
    <property type="component" value="Unassembled WGS sequence"/>
</dbReference>
<comment type="caution">
    <text evidence="2">The sequence shown here is derived from an EMBL/GenBank/DDBJ whole genome shotgun (WGS) entry which is preliminary data.</text>
</comment>
<protein>
    <recommendedName>
        <fullName evidence="4">Sulphur transport domain-containing protein</fullName>
    </recommendedName>
</protein>
<keyword evidence="3" id="KW-1185">Reference proteome</keyword>
<evidence type="ECO:0000313" key="3">
    <source>
        <dbReference type="Proteomes" id="UP000562254"/>
    </source>
</evidence>
<evidence type="ECO:0008006" key="4">
    <source>
        <dbReference type="Google" id="ProtNLM"/>
    </source>
</evidence>
<dbReference type="InterPro" id="IPR007272">
    <property type="entry name" value="Sulf_transp_TsuA/YedE"/>
</dbReference>
<proteinExistence type="predicted"/>
<organism evidence="2 3">
    <name type="scientific">Neoroseomonas alkaliterrae</name>
    <dbReference type="NCBI Taxonomy" id="1452450"/>
    <lineage>
        <taxon>Bacteria</taxon>
        <taxon>Pseudomonadati</taxon>
        <taxon>Pseudomonadota</taxon>
        <taxon>Alphaproteobacteria</taxon>
        <taxon>Acetobacterales</taxon>
        <taxon>Acetobacteraceae</taxon>
        <taxon>Neoroseomonas</taxon>
    </lineage>
</organism>
<dbReference type="Pfam" id="PF04143">
    <property type="entry name" value="Sulf_transp"/>
    <property type="match status" value="1"/>
</dbReference>
<accession>A0A840XJE8</accession>
<sequence>MFPVAKETALWLAPLFGLAFGWLLERGRVLDYNVIVNQLRLRDFTVLKVMLTAVVVGGIGVFVLVQMGEARWHLRDANMGGVVLGGLLFGVGMAIYGYCPGTGLAAAATGRTHALVGVLGMIAGAIAYAYAFEWLRGTVLAWWNLGRVTLADITGQPLWVLYAVLAVVALGVFAAIERWEAGRRTAG</sequence>
<dbReference type="AlphaFoldDB" id="A0A840XJE8"/>
<evidence type="ECO:0000313" key="2">
    <source>
        <dbReference type="EMBL" id="MBB5688618.1"/>
    </source>
</evidence>
<feature type="transmembrane region" description="Helical" evidence="1">
    <location>
        <begin position="45"/>
        <end position="65"/>
    </location>
</feature>
<keyword evidence="1" id="KW-0472">Membrane</keyword>
<evidence type="ECO:0000256" key="1">
    <source>
        <dbReference type="SAM" id="Phobius"/>
    </source>
</evidence>
<feature type="transmembrane region" description="Helical" evidence="1">
    <location>
        <begin position="157"/>
        <end position="176"/>
    </location>
</feature>
<feature type="transmembrane region" description="Helical" evidence="1">
    <location>
        <begin position="118"/>
        <end position="145"/>
    </location>
</feature>
<keyword evidence="1" id="KW-1133">Transmembrane helix</keyword>
<feature type="transmembrane region" description="Helical" evidence="1">
    <location>
        <begin position="77"/>
        <end position="98"/>
    </location>
</feature>
<keyword evidence="1" id="KW-0812">Transmembrane</keyword>
<dbReference type="EMBL" id="JACIJE010000002">
    <property type="protein sequence ID" value="MBB5688618.1"/>
    <property type="molecule type" value="Genomic_DNA"/>
</dbReference>
<reference evidence="2 3" key="1">
    <citation type="submission" date="2020-08" db="EMBL/GenBank/DDBJ databases">
        <title>Genomic Encyclopedia of Type Strains, Phase IV (KMG-IV): sequencing the most valuable type-strain genomes for metagenomic binning, comparative biology and taxonomic classification.</title>
        <authorList>
            <person name="Goeker M."/>
        </authorList>
    </citation>
    <scope>NUCLEOTIDE SEQUENCE [LARGE SCALE GENOMIC DNA]</scope>
    <source>
        <strain evidence="2 3">DSM 25895</strain>
    </source>
</reference>
<name>A0A840XJE8_9PROT</name>